<name>A0ACC1YWB1_MELAZ</name>
<dbReference type="Proteomes" id="UP001164539">
    <property type="component" value="Chromosome 1"/>
</dbReference>
<sequence length="1326" mass="143549">MLMERSREARRSNMAAANGLSRRRQRNASLRDSHVEEDGQMELQDTVRLRDRPNKRERDRDRDRYRDREFSSHKIQNKRRRGDSLTIGNNKEEGDEESTEESVADEEDYEIDERRGAHTISHNTSSFSSSLSNPNSKKSLPPTRPARQALALKATDEIIGVLVPRKARSASVKRSHENWFSGNGGFWEDHKASTSPASRSAEANSPSSSNVSVRKKMKPGPKTRLPKGAKSSSSSGQQDDIEIEIAEVLYGLMKQSHNLKKEEDNIGKLEPKESKDISESQDTKPSISVLPQNNSPVSDLLTDVAVSKKKNLLAENSLNPVQNVVDTSTVKVEREINEKMEIFASKPERTSQFNVESSGTSHEMEVDTAKVASVTVDTLEEINKQGDSKSSIGRSGILDGPVTEKKSSSAKEESATCLKMDVDFQDSRVTKATSDVLENESPKEEKFKFDLMAPPPMVSSPERDGFNEFASDPSLEADDVKMESLVKDEVKVERFVKKESLVEETEEKKIEPIGEKLQLKIDLEKPNQDNGRDSFLKLRQQNGKQQQLQPKSSLPKVEKTEAGSVPWQIAVAGWPNGLPPLGYVAPFQTIMPSDGCARPSTAHQSLPFVFSQPRPKRCSTHCYIACNIYMNQQLAKMNPFWPAAAGSASLCRAKPNNQNVMPSTENLIHGNPMQGSFPVLNLNSGQDKGQAVVNFQRPSQKDKSSESVNLMDPAQKKQLVLQQTPQPAPAGNLLHAPAFIFPISQQQAAVTSAANQPGPSKSAATSTKSASSTGNSTAALPASSTALPAVAAAVGYNYPNLAANEAPYLTILQNNGYPFPIPAPVGTAPAIRGGTHAQPLPFFNGSFYSSQIFHPSQLQHQQQPHSQPLMQVSRQNTSTSSASSSSHKQLHSQLPRAVPVSGNNFMSSVSMQSQHLQKQHVSSSNQNRKLEAEMSGENTSPVAASRPHSQASVYGQNFSVPLQPLNFALMPSPTAGGNHSEKQQQSQQKSLKGGVDLIPQAFAMSFASFNGSNSASNLNFSSMPLNPAIFQSFPETARHGYQIVPAAQAALQKNHQISEVKTAGSLSNQDEGKKPGVGKSPATNVQTLVFDDSARTLNFASSPVTGNWPSRSIPATAITTNAPVAANSQSFQQQQLIQLQKQQMLQQQQQSTAAARGKVPTTNSMSSSPIVGKISNNGSIFPQTLVQSNSSSQSPQWKNSTRNATGQAPPTSSSTSTLKNVSQQQVRSPQSHTQISFERHSKSGLGPQIPTSNQSSSALMVGSPPSGGNTRTSSTGSKAGSSIPTLQSQQTDNSSASTGQKSSPVCGRNVPSILSTCPSHLSELKY</sequence>
<keyword evidence="2" id="KW-1185">Reference proteome</keyword>
<reference evidence="1 2" key="1">
    <citation type="journal article" date="2023" name="Science">
        <title>Complex scaffold remodeling in plant triterpene biosynthesis.</title>
        <authorList>
            <person name="De La Pena R."/>
            <person name="Hodgson H."/>
            <person name="Liu J.C."/>
            <person name="Stephenson M.J."/>
            <person name="Martin A.C."/>
            <person name="Owen C."/>
            <person name="Harkess A."/>
            <person name="Leebens-Mack J."/>
            <person name="Jimenez L.E."/>
            <person name="Osbourn A."/>
            <person name="Sattely E.S."/>
        </authorList>
    </citation>
    <scope>NUCLEOTIDE SEQUENCE [LARGE SCALE GENOMIC DNA]</scope>
    <source>
        <strain evidence="2">cv. JPN11</strain>
        <tissue evidence="1">Leaf</tissue>
    </source>
</reference>
<gene>
    <name evidence="1" type="ORF">OWV82_000564</name>
</gene>
<comment type="caution">
    <text evidence="1">The sequence shown here is derived from an EMBL/GenBank/DDBJ whole genome shotgun (WGS) entry which is preliminary data.</text>
</comment>
<protein>
    <submittedName>
        <fullName evidence="1">Time for coffee, putative isoform 1</fullName>
    </submittedName>
</protein>
<dbReference type="EMBL" id="CM051394">
    <property type="protein sequence ID" value="KAJ4727468.1"/>
    <property type="molecule type" value="Genomic_DNA"/>
</dbReference>
<evidence type="ECO:0000313" key="2">
    <source>
        <dbReference type="Proteomes" id="UP001164539"/>
    </source>
</evidence>
<evidence type="ECO:0000313" key="1">
    <source>
        <dbReference type="EMBL" id="KAJ4727468.1"/>
    </source>
</evidence>
<accession>A0ACC1YWB1</accession>
<proteinExistence type="predicted"/>
<organism evidence="1 2">
    <name type="scientific">Melia azedarach</name>
    <name type="common">Chinaberry tree</name>
    <dbReference type="NCBI Taxonomy" id="155640"/>
    <lineage>
        <taxon>Eukaryota</taxon>
        <taxon>Viridiplantae</taxon>
        <taxon>Streptophyta</taxon>
        <taxon>Embryophyta</taxon>
        <taxon>Tracheophyta</taxon>
        <taxon>Spermatophyta</taxon>
        <taxon>Magnoliopsida</taxon>
        <taxon>eudicotyledons</taxon>
        <taxon>Gunneridae</taxon>
        <taxon>Pentapetalae</taxon>
        <taxon>rosids</taxon>
        <taxon>malvids</taxon>
        <taxon>Sapindales</taxon>
        <taxon>Meliaceae</taxon>
        <taxon>Melia</taxon>
    </lineage>
</organism>